<dbReference type="Proteomes" id="UP001369815">
    <property type="component" value="Unassembled WGS sequence"/>
</dbReference>
<name>A0AAX6MRJ2_9PEZI</name>
<proteinExistence type="predicted"/>
<evidence type="ECO:0000313" key="1">
    <source>
        <dbReference type="EMBL" id="KAK6954792.1"/>
    </source>
</evidence>
<reference evidence="1 2" key="1">
    <citation type="journal article" date="2024" name="Front Chem Biol">
        <title>Unveiling the potential of Daldinia eschscholtzii MFLUCC 19-0629 through bioactivity and bioinformatics studies for enhanced sustainable agriculture production.</title>
        <authorList>
            <person name="Brooks S."/>
            <person name="Weaver J.A."/>
            <person name="Klomchit A."/>
            <person name="Alharthi S.A."/>
            <person name="Onlamun T."/>
            <person name="Nurani R."/>
            <person name="Vong T.K."/>
            <person name="Alberti F."/>
            <person name="Greco C."/>
        </authorList>
    </citation>
    <scope>NUCLEOTIDE SEQUENCE [LARGE SCALE GENOMIC DNA]</scope>
    <source>
        <strain evidence="1">MFLUCC 19-0629</strain>
    </source>
</reference>
<gene>
    <name evidence="1" type="ORF">Daesc_004761</name>
</gene>
<accession>A0AAX6MRJ2</accession>
<comment type="caution">
    <text evidence="1">The sequence shown here is derived from an EMBL/GenBank/DDBJ whole genome shotgun (WGS) entry which is preliminary data.</text>
</comment>
<organism evidence="1 2">
    <name type="scientific">Daldinia eschscholtzii</name>
    <dbReference type="NCBI Taxonomy" id="292717"/>
    <lineage>
        <taxon>Eukaryota</taxon>
        <taxon>Fungi</taxon>
        <taxon>Dikarya</taxon>
        <taxon>Ascomycota</taxon>
        <taxon>Pezizomycotina</taxon>
        <taxon>Sordariomycetes</taxon>
        <taxon>Xylariomycetidae</taxon>
        <taxon>Xylariales</taxon>
        <taxon>Hypoxylaceae</taxon>
        <taxon>Daldinia</taxon>
    </lineage>
</organism>
<sequence>MLDISGAAKDFTLLDGGDPASPGSGAARNCGKRYVVLAMLLFVDRQAFLSSMQERDRGKGGSIREKCGGAVTPRNLRHGPGLVRRWLAKPGTLEGYKFRAVSTSGLFSSPVLALGLNAGGLGGRCIREPRMQNALRSHRRIYE</sequence>
<dbReference type="AlphaFoldDB" id="A0AAX6MRJ2"/>
<protein>
    <submittedName>
        <fullName evidence="1">Uncharacterized protein</fullName>
    </submittedName>
</protein>
<evidence type="ECO:0000313" key="2">
    <source>
        <dbReference type="Proteomes" id="UP001369815"/>
    </source>
</evidence>
<keyword evidence="2" id="KW-1185">Reference proteome</keyword>
<dbReference type="EMBL" id="JBANMG010000004">
    <property type="protein sequence ID" value="KAK6954792.1"/>
    <property type="molecule type" value="Genomic_DNA"/>
</dbReference>